<evidence type="ECO:0000313" key="1">
    <source>
        <dbReference type="EMBL" id="SKC97464.1"/>
    </source>
</evidence>
<gene>
    <name evidence="1" type="ORF">SAMN05660461_0921</name>
</gene>
<sequence>MQLPHFSYFQHMKTPYILLALGAGIFASCQQQGQQQQTNVVKDSLPPVVEKEKSNHCFEKVLGRDTIQLRLTMHDSVATGTLVYNYFEKDKNTGEFNGLISNGIVRGKYVFFSEGVESSRQVIFKISDHEAYEALPDSIDHQGLPVFNTRNEALKFDNIPLVEGACK</sequence>
<proteinExistence type="predicted"/>
<name>A0A1T5NAZ7_9BACT</name>
<evidence type="ECO:0000313" key="2">
    <source>
        <dbReference type="Proteomes" id="UP000190166"/>
    </source>
</evidence>
<dbReference type="STRING" id="393003.SAMN05660461_0921"/>
<dbReference type="AlphaFoldDB" id="A0A1T5NAZ7"/>
<keyword evidence="2" id="KW-1185">Reference proteome</keyword>
<dbReference type="EMBL" id="FUZZ01000001">
    <property type="protein sequence ID" value="SKC97464.1"/>
    <property type="molecule type" value="Genomic_DNA"/>
</dbReference>
<accession>A0A1T5NAZ7</accession>
<protein>
    <submittedName>
        <fullName evidence="1">Uncharacterized protein</fullName>
    </submittedName>
</protein>
<organism evidence="1 2">
    <name type="scientific">Chitinophaga ginsengisegetis</name>
    <dbReference type="NCBI Taxonomy" id="393003"/>
    <lineage>
        <taxon>Bacteria</taxon>
        <taxon>Pseudomonadati</taxon>
        <taxon>Bacteroidota</taxon>
        <taxon>Chitinophagia</taxon>
        <taxon>Chitinophagales</taxon>
        <taxon>Chitinophagaceae</taxon>
        <taxon>Chitinophaga</taxon>
    </lineage>
</organism>
<reference evidence="1 2" key="1">
    <citation type="submission" date="2017-02" db="EMBL/GenBank/DDBJ databases">
        <authorList>
            <person name="Peterson S.W."/>
        </authorList>
    </citation>
    <scope>NUCLEOTIDE SEQUENCE [LARGE SCALE GENOMIC DNA]</scope>
    <source>
        <strain evidence="1 2">DSM 18108</strain>
    </source>
</reference>
<dbReference type="Proteomes" id="UP000190166">
    <property type="component" value="Unassembled WGS sequence"/>
</dbReference>